<organism evidence="1 2">
    <name type="scientific">Nitrosospira multiformis</name>
    <dbReference type="NCBI Taxonomy" id="1231"/>
    <lineage>
        <taxon>Bacteria</taxon>
        <taxon>Pseudomonadati</taxon>
        <taxon>Pseudomonadota</taxon>
        <taxon>Betaproteobacteria</taxon>
        <taxon>Nitrosomonadales</taxon>
        <taxon>Nitrosomonadaceae</taxon>
        <taxon>Nitrosospira</taxon>
    </lineage>
</organism>
<evidence type="ECO:0000313" key="2">
    <source>
        <dbReference type="Proteomes" id="UP000183339"/>
    </source>
</evidence>
<gene>
    <name evidence="1" type="ORF">SAMN05216412_10160</name>
</gene>
<accession>A0A1H9Y5P9</accession>
<proteinExistence type="predicted"/>
<protein>
    <submittedName>
        <fullName evidence="1">Uncharacterized protein</fullName>
    </submittedName>
</protein>
<dbReference type="AlphaFoldDB" id="A0A1H9Y5P9"/>
<dbReference type="Proteomes" id="UP000183339">
    <property type="component" value="Unassembled WGS sequence"/>
</dbReference>
<dbReference type="EMBL" id="FOHI01000001">
    <property type="protein sequence ID" value="SES64209.1"/>
    <property type="molecule type" value="Genomic_DNA"/>
</dbReference>
<reference evidence="1 2" key="1">
    <citation type="submission" date="2016-10" db="EMBL/GenBank/DDBJ databases">
        <authorList>
            <person name="de Groot N.N."/>
        </authorList>
    </citation>
    <scope>NUCLEOTIDE SEQUENCE [LARGE SCALE GENOMIC DNA]</scope>
    <source>
        <strain evidence="1 2">Nl7</strain>
    </source>
</reference>
<evidence type="ECO:0000313" key="1">
    <source>
        <dbReference type="EMBL" id="SES64209.1"/>
    </source>
</evidence>
<sequence length="105" mass="11675">MSGSCLYFRVKPWEKRDIACYTSISSTACPNLFKAGAYGTDSEAYYLPLLAMNKGRRKHQEKIQGKMKSTPLLFVMITASFASFPSSCENGITNNIISYGKVSVR</sequence>
<name>A0A1H9Y5P9_9PROT</name>